<dbReference type="InterPro" id="IPR052709">
    <property type="entry name" value="Transposase-MT_Hybrid"/>
</dbReference>
<protein>
    <recommendedName>
        <fullName evidence="2">Histone-lysine N-methyltransferase SETMAR</fullName>
    </recommendedName>
</protein>
<evidence type="ECO:0008006" key="2">
    <source>
        <dbReference type="Google" id="ProtNLM"/>
    </source>
</evidence>
<dbReference type="AlphaFoldDB" id="A0A1B6DLY0"/>
<accession>A0A1B6DLY0</accession>
<organism evidence="1">
    <name type="scientific">Clastoptera arizonana</name>
    <name type="common">Arizona spittle bug</name>
    <dbReference type="NCBI Taxonomy" id="38151"/>
    <lineage>
        <taxon>Eukaryota</taxon>
        <taxon>Metazoa</taxon>
        <taxon>Ecdysozoa</taxon>
        <taxon>Arthropoda</taxon>
        <taxon>Hexapoda</taxon>
        <taxon>Insecta</taxon>
        <taxon>Pterygota</taxon>
        <taxon>Neoptera</taxon>
        <taxon>Paraneoptera</taxon>
        <taxon>Hemiptera</taxon>
        <taxon>Auchenorrhyncha</taxon>
        <taxon>Cercopoidea</taxon>
        <taxon>Clastopteridae</taxon>
        <taxon>Clastoptera</taxon>
    </lineage>
</organism>
<feature type="non-terminal residue" evidence="1">
    <location>
        <position position="1"/>
    </location>
</feature>
<dbReference type="EMBL" id="GEDC01010614">
    <property type="protein sequence ID" value="JAS26684.1"/>
    <property type="molecule type" value="Transcribed_RNA"/>
</dbReference>
<name>A0A1B6DLY0_9HEMI</name>
<dbReference type="InterPro" id="IPR036397">
    <property type="entry name" value="RNaseH_sf"/>
</dbReference>
<gene>
    <name evidence="1" type="ORF">g.14280</name>
</gene>
<dbReference type="PANTHER" id="PTHR46060:SF1">
    <property type="entry name" value="MARINER MOS1 TRANSPOSASE-LIKE PROTEIN"/>
    <property type="match status" value="1"/>
</dbReference>
<dbReference type="PANTHER" id="PTHR46060">
    <property type="entry name" value="MARINER MOS1 TRANSPOSASE-LIKE PROTEIN"/>
    <property type="match status" value="1"/>
</dbReference>
<dbReference type="Gene3D" id="3.30.420.10">
    <property type="entry name" value="Ribonuclease H-like superfamily/Ribonuclease H"/>
    <property type="match status" value="1"/>
</dbReference>
<sequence length="119" mass="13655">DAIRRKRPNKWAGNNWILLHDNAPAHPSLLVRNYLAKNNVTTLDHPPYSPDLATADFFLFTRLKTSSKGIRFEDAEVVKQNATKALKDIPENEFHKSFEHLYDRWGKCIVAGGAYFESK</sequence>
<reference evidence="1" key="1">
    <citation type="submission" date="2015-12" db="EMBL/GenBank/DDBJ databases">
        <title>De novo transcriptome assembly of four potential Pierce s Disease insect vectors from Arizona vineyards.</title>
        <authorList>
            <person name="Tassone E.E."/>
        </authorList>
    </citation>
    <scope>NUCLEOTIDE SEQUENCE</scope>
</reference>
<proteinExistence type="predicted"/>
<dbReference type="GO" id="GO:0003676">
    <property type="term" value="F:nucleic acid binding"/>
    <property type="evidence" value="ECO:0007669"/>
    <property type="project" value="InterPro"/>
</dbReference>
<evidence type="ECO:0000313" key="1">
    <source>
        <dbReference type="EMBL" id="JAS26684.1"/>
    </source>
</evidence>